<sequence length="376" mass="39682">MNDAPITPPSHPRRTRARFAARLLVAQALVLVAGALTTWLVASLVGPTIFANHLQRAGDDHTVEETGHLEEAFASALLVSIGLALVASVLAALAVSWYFSRRVQRSIDAVAAAASQIATGTYGARVADPGLGEEFATLALSYNRLAERLAATEQTRRRMLADLAHEMRTPLATIDAHLEAVEDGIRPLDENTLAVVRGSTGRLGRLAEDMTALSRAEEATHVSPAPVDAAALARTAAEAARDRFTAKGVRLVADLDDAGQVSVDADRLGQVLGNLLDNALRHTPASGTVTLTCRRVEEWVEYRVADTGEGVATEHLSHLFDRFYRADTGRDRRQGGSGIGLAIAKALVEAHGGGISATSAGRGQGATFTVRLPAGV</sequence>
<dbReference type="SMART" id="SM00387">
    <property type="entry name" value="HATPase_c"/>
    <property type="match status" value="1"/>
</dbReference>
<evidence type="ECO:0000256" key="11">
    <source>
        <dbReference type="SAM" id="Phobius"/>
    </source>
</evidence>
<evidence type="ECO:0000259" key="12">
    <source>
        <dbReference type="PROSITE" id="PS50109"/>
    </source>
</evidence>
<keyword evidence="6 11" id="KW-0812">Transmembrane</keyword>
<organism evidence="14">
    <name type="scientific">freshwater metagenome</name>
    <dbReference type="NCBI Taxonomy" id="449393"/>
    <lineage>
        <taxon>unclassified sequences</taxon>
        <taxon>metagenomes</taxon>
        <taxon>ecological metagenomes</taxon>
    </lineage>
</organism>
<comment type="subcellular location">
    <subcellularLocation>
        <location evidence="2">Membrane</location>
    </subcellularLocation>
</comment>
<keyword evidence="5" id="KW-0808">Transferase</keyword>
<dbReference type="Pfam" id="PF02518">
    <property type="entry name" value="HATPase_c"/>
    <property type="match status" value="1"/>
</dbReference>
<keyword evidence="8 11" id="KW-1133">Transmembrane helix</keyword>
<evidence type="ECO:0000259" key="13">
    <source>
        <dbReference type="PROSITE" id="PS50885"/>
    </source>
</evidence>
<dbReference type="PROSITE" id="PS50109">
    <property type="entry name" value="HIS_KIN"/>
    <property type="match status" value="1"/>
</dbReference>
<evidence type="ECO:0000256" key="5">
    <source>
        <dbReference type="ARBA" id="ARBA00022679"/>
    </source>
</evidence>
<evidence type="ECO:0000256" key="3">
    <source>
        <dbReference type="ARBA" id="ARBA00012438"/>
    </source>
</evidence>
<dbReference type="Pfam" id="PF00672">
    <property type="entry name" value="HAMP"/>
    <property type="match status" value="1"/>
</dbReference>
<keyword evidence="4" id="KW-0597">Phosphoprotein</keyword>
<feature type="domain" description="HAMP" evidence="13">
    <location>
        <begin position="101"/>
        <end position="154"/>
    </location>
</feature>
<accession>A0A6J7IQD8</accession>
<dbReference type="PRINTS" id="PR00344">
    <property type="entry name" value="BCTRLSENSOR"/>
</dbReference>
<name>A0A6J7IQD8_9ZZZZ</name>
<keyword evidence="9" id="KW-0902">Two-component regulatory system</keyword>
<dbReference type="InterPro" id="IPR003661">
    <property type="entry name" value="HisK_dim/P_dom"/>
</dbReference>
<dbReference type="InterPro" id="IPR003660">
    <property type="entry name" value="HAMP_dom"/>
</dbReference>
<evidence type="ECO:0000256" key="6">
    <source>
        <dbReference type="ARBA" id="ARBA00022692"/>
    </source>
</evidence>
<evidence type="ECO:0000256" key="4">
    <source>
        <dbReference type="ARBA" id="ARBA00022553"/>
    </source>
</evidence>
<dbReference type="CDD" id="cd00082">
    <property type="entry name" value="HisKA"/>
    <property type="match status" value="1"/>
</dbReference>
<dbReference type="InterPro" id="IPR036097">
    <property type="entry name" value="HisK_dim/P_sf"/>
</dbReference>
<dbReference type="PANTHER" id="PTHR45436">
    <property type="entry name" value="SENSOR HISTIDINE KINASE YKOH"/>
    <property type="match status" value="1"/>
</dbReference>
<dbReference type="InterPro" id="IPR050428">
    <property type="entry name" value="TCS_sensor_his_kinase"/>
</dbReference>
<dbReference type="InterPro" id="IPR003594">
    <property type="entry name" value="HATPase_dom"/>
</dbReference>
<comment type="catalytic activity">
    <reaction evidence="1">
        <text>ATP + protein L-histidine = ADP + protein N-phospho-L-histidine.</text>
        <dbReference type="EC" id="2.7.13.3"/>
    </reaction>
</comment>
<dbReference type="SUPFAM" id="SSF55874">
    <property type="entry name" value="ATPase domain of HSP90 chaperone/DNA topoisomerase II/histidine kinase"/>
    <property type="match status" value="1"/>
</dbReference>
<dbReference type="GO" id="GO:0005886">
    <property type="term" value="C:plasma membrane"/>
    <property type="evidence" value="ECO:0007669"/>
    <property type="project" value="TreeGrafter"/>
</dbReference>
<dbReference type="Gene3D" id="6.10.340.10">
    <property type="match status" value="1"/>
</dbReference>
<keyword evidence="7" id="KW-0418">Kinase</keyword>
<evidence type="ECO:0000313" key="14">
    <source>
        <dbReference type="EMBL" id="CAB4932494.1"/>
    </source>
</evidence>
<dbReference type="SUPFAM" id="SSF47384">
    <property type="entry name" value="Homodimeric domain of signal transducing histidine kinase"/>
    <property type="match status" value="1"/>
</dbReference>
<dbReference type="SMART" id="SM00304">
    <property type="entry name" value="HAMP"/>
    <property type="match status" value="1"/>
</dbReference>
<feature type="domain" description="Histidine kinase" evidence="12">
    <location>
        <begin position="162"/>
        <end position="376"/>
    </location>
</feature>
<proteinExistence type="predicted"/>
<evidence type="ECO:0000256" key="9">
    <source>
        <dbReference type="ARBA" id="ARBA00023012"/>
    </source>
</evidence>
<dbReference type="InterPro" id="IPR004358">
    <property type="entry name" value="Sig_transdc_His_kin-like_C"/>
</dbReference>
<dbReference type="Gene3D" id="1.10.287.130">
    <property type="match status" value="1"/>
</dbReference>
<evidence type="ECO:0000256" key="1">
    <source>
        <dbReference type="ARBA" id="ARBA00000085"/>
    </source>
</evidence>
<dbReference type="Pfam" id="PF00512">
    <property type="entry name" value="HisKA"/>
    <property type="match status" value="1"/>
</dbReference>
<dbReference type="GO" id="GO:0000155">
    <property type="term" value="F:phosphorelay sensor kinase activity"/>
    <property type="evidence" value="ECO:0007669"/>
    <property type="project" value="InterPro"/>
</dbReference>
<dbReference type="InterPro" id="IPR005467">
    <property type="entry name" value="His_kinase_dom"/>
</dbReference>
<feature type="transmembrane region" description="Helical" evidence="11">
    <location>
        <begin position="21"/>
        <end position="42"/>
    </location>
</feature>
<dbReference type="AlphaFoldDB" id="A0A6J7IQD8"/>
<dbReference type="FunFam" id="3.30.565.10:FF:000006">
    <property type="entry name" value="Sensor histidine kinase WalK"/>
    <property type="match status" value="1"/>
</dbReference>
<keyword evidence="10 11" id="KW-0472">Membrane</keyword>
<protein>
    <recommendedName>
        <fullName evidence="3">histidine kinase</fullName>
        <ecNumber evidence="3">2.7.13.3</ecNumber>
    </recommendedName>
</protein>
<reference evidence="14" key="1">
    <citation type="submission" date="2020-05" db="EMBL/GenBank/DDBJ databases">
        <authorList>
            <person name="Chiriac C."/>
            <person name="Salcher M."/>
            <person name="Ghai R."/>
            <person name="Kavagutti S V."/>
        </authorList>
    </citation>
    <scope>NUCLEOTIDE SEQUENCE</scope>
</reference>
<dbReference type="Gene3D" id="3.30.565.10">
    <property type="entry name" value="Histidine kinase-like ATPase, C-terminal domain"/>
    <property type="match status" value="1"/>
</dbReference>
<dbReference type="InterPro" id="IPR036890">
    <property type="entry name" value="HATPase_C_sf"/>
</dbReference>
<dbReference type="EC" id="2.7.13.3" evidence="3"/>
<evidence type="ECO:0000256" key="2">
    <source>
        <dbReference type="ARBA" id="ARBA00004370"/>
    </source>
</evidence>
<dbReference type="PROSITE" id="PS50885">
    <property type="entry name" value="HAMP"/>
    <property type="match status" value="1"/>
</dbReference>
<dbReference type="SMART" id="SM00388">
    <property type="entry name" value="HisKA"/>
    <property type="match status" value="1"/>
</dbReference>
<evidence type="ECO:0000256" key="10">
    <source>
        <dbReference type="ARBA" id="ARBA00023136"/>
    </source>
</evidence>
<evidence type="ECO:0000256" key="7">
    <source>
        <dbReference type="ARBA" id="ARBA00022777"/>
    </source>
</evidence>
<dbReference type="EMBL" id="CAFBMW010000008">
    <property type="protein sequence ID" value="CAB4932494.1"/>
    <property type="molecule type" value="Genomic_DNA"/>
</dbReference>
<feature type="transmembrane region" description="Helical" evidence="11">
    <location>
        <begin position="72"/>
        <end position="99"/>
    </location>
</feature>
<dbReference type="PANTHER" id="PTHR45436:SF5">
    <property type="entry name" value="SENSOR HISTIDINE KINASE TRCS"/>
    <property type="match status" value="1"/>
</dbReference>
<gene>
    <name evidence="14" type="ORF">UFOPK3662_01318</name>
</gene>
<evidence type="ECO:0000256" key="8">
    <source>
        <dbReference type="ARBA" id="ARBA00022989"/>
    </source>
</evidence>